<name>A0A387BL96_9MICO</name>
<dbReference type="RefSeq" id="WP_120790483.1">
    <property type="nucleotide sequence ID" value="NZ_CP032624.1"/>
</dbReference>
<gene>
    <name evidence="5" type="ORF">D7I44_16445</name>
</gene>
<dbReference type="AlphaFoldDB" id="A0A387BL96"/>
<dbReference type="CDD" id="cd00009">
    <property type="entry name" value="AAA"/>
    <property type="match status" value="1"/>
</dbReference>
<evidence type="ECO:0000313" key="5">
    <source>
        <dbReference type="EMBL" id="AYG04955.1"/>
    </source>
</evidence>
<dbReference type="GO" id="GO:0008047">
    <property type="term" value="F:enzyme activator activity"/>
    <property type="evidence" value="ECO:0007669"/>
    <property type="project" value="TreeGrafter"/>
</dbReference>
<dbReference type="GO" id="GO:0003677">
    <property type="term" value="F:DNA binding"/>
    <property type="evidence" value="ECO:0007669"/>
    <property type="project" value="InterPro"/>
</dbReference>
<keyword evidence="2" id="KW-0547">Nucleotide-binding</keyword>
<evidence type="ECO:0000256" key="3">
    <source>
        <dbReference type="ARBA" id="ARBA00022840"/>
    </source>
</evidence>
<keyword evidence="3" id="KW-0067">ATP-binding</keyword>
<dbReference type="FunFam" id="3.40.50.300:FF:000345">
    <property type="entry name" value="AAA family ATPase"/>
    <property type="match status" value="1"/>
</dbReference>
<dbReference type="Gene3D" id="1.20.272.10">
    <property type="match status" value="1"/>
</dbReference>
<dbReference type="InterPro" id="IPR003593">
    <property type="entry name" value="AAA+_ATPase"/>
</dbReference>
<comment type="similarity">
    <text evidence="1">Belongs to the AAA ATPase family. RarA/MGS1/WRNIP1 subfamily.</text>
</comment>
<dbReference type="OrthoDB" id="9778364at2"/>
<dbReference type="GO" id="GO:0016887">
    <property type="term" value="F:ATP hydrolysis activity"/>
    <property type="evidence" value="ECO:0007669"/>
    <property type="project" value="InterPro"/>
</dbReference>
<evidence type="ECO:0000256" key="2">
    <source>
        <dbReference type="ARBA" id="ARBA00022741"/>
    </source>
</evidence>
<dbReference type="CDD" id="cd18139">
    <property type="entry name" value="HLD_clamp_RarA"/>
    <property type="match status" value="1"/>
</dbReference>
<dbReference type="PANTHER" id="PTHR13779">
    <property type="entry name" value="WERNER HELICASE-INTERACTING PROTEIN 1 FAMILY MEMBER"/>
    <property type="match status" value="1"/>
</dbReference>
<dbReference type="Proteomes" id="UP000275069">
    <property type="component" value="Chromosome"/>
</dbReference>
<dbReference type="InterPro" id="IPR008921">
    <property type="entry name" value="DNA_pol3_clamp-load_cplx_C"/>
</dbReference>
<dbReference type="SUPFAM" id="SSF48019">
    <property type="entry name" value="post-AAA+ oligomerization domain-like"/>
    <property type="match status" value="1"/>
</dbReference>
<accession>A0A387BL96</accession>
<protein>
    <submittedName>
        <fullName evidence="5">Replication-associated recombination protein A</fullName>
    </submittedName>
</protein>
<dbReference type="Pfam" id="PF12002">
    <property type="entry name" value="MgsA_C"/>
    <property type="match status" value="1"/>
</dbReference>
<evidence type="ECO:0000256" key="1">
    <source>
        <dbReference type="ARBA" id="ARBA00008959"/>
    </source>
</evidence>
<evidence type="ECO:0000313" key="6">
    <source>
        <dbReference type="Proteomes" id="UP000275069"/>
    </source>
</evidence>
<dbReference type="GO" id="GO:0000731">
    <property type="term" value="P:DNA synthesis involved in DNA repair"/>
    <property type="evidence" value="ECO:0007669"/>
    <property type="project" value="TreeGrafter"/>
</dbReference>
<dbReference type="InterPro" id="IPR021886">
    <property type="entry name" value="MgsA_C"/>
</dbReference>
<dbReference type="InterPro" id="IPR051314">
    <property type="entry name" value="AAA_ATPase_RarA/MGS1/WRNIP1"/>
</dbReference>
<dbReference type="KEGG" id="gry:D7I44_16445"/>
<dbReference type="Gene3D" id="1.10.3710.10">
    <property type="entry name" value="DNA polymerase III clamp loader subunits, C-terminal domain"/>
    <property type="match status" value="1"/>
</dbReference>
<dbReference type="PANTHER" id="PTHR13779:SF7">
    <property type="entry name" value="ATPASE WRNIP1"/>
    <property type="match status" value="1"/>
</dbReference>
<organism evidence="5 6">
    <name type="scientific">Gryllotalpicola protaetiae</name>
    <dbReference type="NCBI Taxonomy" id="2419771"/>
    <lineage>
        <taxon>Bacteria</taxon>
        <taxon>Bacillati</taxon>
        <taxon>Actinomycetota</taxon>
        <taxon>Actinomycetes</taxon>
        <taxon>Micrococcales</taxon>
        <taxon>Microbacteriaceae</taxon>
        <taxon>Gryllotalpicola</taxon>
    </lineage>
</organism>
<dbReference type="GO" id="GO:0006261">
    <property type="term" value="P:DNA-templated DNA replication"/>
    <property type="evidence" value="ECO:0007669"/>
    <property type="project" value="TreeGrafter"/>
</dbReference>
<dbReference type="Pfam" id="PF16193">
    <property type="entry name" value="AAA_assoc_2"/>
    <property type="match status" value="1"/>
</dbReference>
<dbReference type="FunFam" id="1.10.3710.10:FF:000003">
    <property type="entry name" value="ATPase, AAA family protein"/>
    <property type="match status" value="1"/>
</dbReference>
<dbReference type="SMART" id="SM00382">
    <property type="entry name" value="AAA"/>
    <property type="match status" value="1"/>
</dbReference>
<evidence type="ECO:0000259" key="4">
    <source>
        <dbReference type="SMART" id="SM00382"/>
    </source>
</evidence>
<proteinExistence type="inferred from homology"/>
<sequence>MSDTRVGLRSGATPLAVRMRPKSLDEVAGQHHLLTPGSPLVALANDKTGERGSVSVILWGPPGTGKTTLAQVIAHSSGRRFVELSAVTAGVRDVRQVMDEAMSNRDLYGISTVLFLDEIHRFTKAQQDALLPGVENGWVILVAATTENPSFSVISPLLSRSLLLTLETLTADDLGTLVDRAVADPRGLAGRFELEQEARAAIVQLSSGDARRALTALEAASITADSEQQTVITAEQVSRAVDRALLRYDRQGDEHYDVISAFIKSIRGSDADAALHYLARMIEAGEDPRFIARRLIVSASEDIGMADPTALGVAVAAADAVQYIGMPEGRIPLAQATVHLATAPKSNASYMALDAAIADVRAGKAGRVPKHLRDAHYAGAKKLGHGKGYVYPHDDELGVVTQQYLPDTLKNVEYYRPTDHGNERDIASRWEKLKRIIRRR</sequence>
<dbReference type="SUPFAM" id="SSF52540">
    <property type="entry name" value="P-loop containing nucleoside triphosphate hydrolases"/>
    <property type="match status" value="1"/>
</dbReference>
<dbReference type="EMBL" id="CP032624">
    <property type="protein sequence ID" value="AYG04955.1"/>
    <property type="molecule type" value="Genomic_DNA"/>
</dbReference>
<dbReference type="FunFam" id="1.20.272.10:FF:000001">
    <property type="entry name" value="Putative AAA family ATPase"/>
    <property type="match status" value="1"/>
</dbReference>
<keyword evidence="6" id="KW-1185">Reference proteome</keyword>
<reference evidence="5 6" key="1">
    <citation type="submission" date="2018-09" db="EMBL/GenBank/DDBJ databases">
        <title>Genome sequencing of strain 2DFW10M-5.</title>
        <authorList>
            <person name="Heo J."/>
            <person name="Kim S.-J."/>
            <person name="Kwon S.-W."/>
        </authorList>
    </citation>
    <scope>NUCLEOTIDE SEQUENCE [LARGE SCALE GENOMIC DNA]</scope>
    <source>
        <strain evidence="5 6">2DFW10M-5</strain>
    </source>
</reference>
<dbReference type="GO" id="GO:0017116">
    <property type="term" value="F:single-stranded DNA helicase activity"/>
    <property type="evidence" value="ECO:0007669"/>
    <property type="project" value="TreeGrafter"/>
</dbReference>
<dbReference type="Pfam" id="PF00004">
    <property type="entry name" value="AAA"/>
    <property type="match status" value="1"/>
</dbReference>
<dbReference type="InterPro" id="IPR027417">
    <property type="entry name" value="P-loop_NTPase"/>
</dbReference>
<dbReference type="Gene3D" id="3.40.50.300">
    <property type="entry name" value="P-loop containing nucleotide triphosphate hydrolases"/>
    <property type="match status" value="1"/>
</dbReference>
<dbReference type="InterPro" id="IPR032423">
    <property type="entry name" value="AAA_assoc_2"/>
</dbReference>
<dbReference type="GO" id="GO:0005524">
    <property type="term" value="F:ATP binding"/>
    <property type="evidence" value="ECO:0007669"/>
    <property type="project" value="UniProtKB-KW"/>
</dbReference>
<feature type="domain" description="AAA+ ATPase" evidence="4">
    <location>
        <begin position="52"/>
        <end position="168"/>
    </location>
</feature>
<dbReference type="InterPro" id="IPR003959">
    <property type="entry name" value="ATPase_AAA_core"/>
</dbReference>
<dbReference type="Gene3D" id="1.10.8.60">
    <property type="match status" value="1"/>
</dbReference>